<dbReference type="InterPro" id="IPR005841">
    <property type="entry name" value="Alpha-D-phosphohexomutase_SF"/>
</dbReference>
<dbReference type="AlphaFoldDB" id="A0A0G0MXM3"/>
<keyword evidence="6" id="KW-0413">Isomerase</keyword>
<evidence type="ECO:0000256" key="5">
    <source>
        <dbReference type="ARBA" id="ARBA00022842"/>
    </source>
</evidence>
<proteinExistence type="inferred from homology"/>
<organism evidence="10 11">
    <name type="scientific">Candidatus Daviesbacteria bacterium GW2011_GWF2_38_6</name>
    <dbReference type="NCBI Taxonomy" id="1618432"/>
    <lineage>
        <taxon>Bacteria</taxon>
        <taxon>Candidatus Daviesiibacteriota</taxon>
    </lineage>
</organism>
<dbReference type="SUPFAM" id="SSF55957">
    <property type="entry name" value="Phosphoglucomutase, C-terminal domain"/>
    <property type="match status" value="1"/>
</dbReference>
<reference evidence="10 11" key="1">
    <citation type="journal article" date="2015" name="Nature">
        <title>rRNA introns, odd ribosomes, and small enigmatic genomes across a large radiation of phyla.</title>
        <authorList>
            <person name="Brown C.T."/>
            <person name="Hug L.A."/>
            <person name="Thomas B.C."/>
            <person name="Sharon I."/>
            <person name="Castelle C.J."/>
            <person name="Singh A."/>
            <person name="Wilkins M.J."/>
            <person name="Williams K.H."/>
            <person name="Banfield J.F."/>
        </authorList>
    </citation>
    <scope>NUCLEOTIDE SEQUENCE [LARGE SCALE GENOMIC DNA]</scope>
</reference>
<dbReference type="PANTHER" id="PTHR43771">
    <property type="entry name" value="PHOSPHOMANNOMUTASE"/>
    <property type="match status" value="1"/>
</dbReference>
<evidence type="ECO:0000256" key="4">
    <source>
        <dbReference type="ARBA" id="ARBA00022723"/>
    </source>
</evidence>
<comment type="similarity">
    <text evidence="2">Belongs to the phosphohexose mutase family.</text>
</comment>
<dbReference type="Gene3D" id="3.40.120.10">
    <property type="entry name" value="Alpha-D-Glucose-1,6-Bisphosphate, subunit A, domain 3"/>
    <property type="match status" value="3"/>
</dbReference>
<evidence type="ECO:0000313" key="11">
    <source>
        <dbReference type="Proteomes" id="UP000034324"/>
    </source>
</evidence>
<dbReference type="Pfam" id="PF02880">
    <property type="entry name" value="PGM_PMM_III"/>
    <property type="match status" value="1"/>
</dbReference>
<dbReference type="PATRIC" id="fig|1618432.3.peg.351"/>
<keyword evidence="5" id="KW-0460">Magnesium</keyword>
<keyword evidence="4" id="KW-0479">Metal-binding</keyword>
<dbReference type="InterPro" id="IPR005844">
    <property type="entry name" value="A-D-PHexomutase_a/b/a-I"/>
</dbReference>
<evidence type="ECO:0000256" key="6">
    <source>
        <dbReference type="ARBA" id="ARBA00023235"/>
    </source>
</evidence>
<dbReference type="InterPro" id="IPR005846">
    <property type="entry name" value="A-D-PHexomutase_a/b/a-III"/>
</dbReference>
<dbReference type="PRINTS" id="PR00509">
    <property type="entry name" value="PGMPMM"/>
</dbReference>
<dbReference type="CDD" id="cd03089">
    <property type="entry name" value="PMM_PGM"/>
    <property type="match status" value="1"/>
</dbReference>
<feature type="domain" description="Alpha-D-phosphohexomutase alpha/beta/alpha" evidence="7">
    <location>
        <begin position="10"/>
        <end position="141"/>
    </location>
</feature>
<accession>A0A0G0MXM3</accession>
<dbReference type="InterPro" id="IPR036900">
    <property type="entry name" value="A-D-PHexomutase_C_sf"/>
</dbReference>
<dbReference type="GO" id="GO:0016868">
    <property type="term" value="F:intramolecular phosphotransferase activity"/>
    <property type="evidence" value="ECO:0007669"/>
    <property type="project" value="InterPro"/>
</dbReference>
<dbReference type="PANTHER" id="PTHR43771:SF2">
    <property type="entry name" value="PHOSPHOMANNOMUTASE_PHOSPHOGLUCOMUTASE"/>
    <property type="match status" value="1"/>
</dbReference>
<dbReference type="GO" id="GO:0005975">
    <property type="term" value="P:carbohydrate metabolic process"/>
    <property type="evidence" value="ECO:0007669"/>
    <property type="project" value="InterPro"/>
</dbReference>
<evidence type="ECO:0000313" key="10">
    <source>
        <dbReference type="EMBL" id="KKQ78419.1"/>
    </source>
</evidence>
<feature type="domain" description="Alpha-D-phosphohexomutase alpha/beta/alpha" evidence="9">
    <location>
        <begin position="261"/>
        <end position="369"/>
    </location>
</feature>
<sequence>MAKVTINDHIFRGYDLRGVSNVDLSEDLMELLGRAYATFLYQRRIWEVVVGRDNRITSEAYSKAFIKGLLDSGVDVVDIGLSLAQIVYFAQYPLRFKGAAMITASHNPAQYNGIKMAVGFSDTMTGKEIQELKEIAKDGQFKKFNRKAKYLKKDIFPEYKTDILRRTGKIGKFKVVVDTIYGTAGMFLPKILREAGCEVIEQHTELDGTFPLGTADPTEREVQERLAERVKKEKADIGFSYDTDGDRMGIVDSNGRIIWNDTLVSIFAMDVLDFMPGAKIIFNVLCSKQTRDVIEAHGGEPIIWMAGHSFIKAKLREERAPFAGELSGHMFFADNFYGHDDEAYATLRLLAYLTRVGKSLDQVVDELPKYHSSPEVKVACPDAVKFKLVSGGITKDIKTIYPTASYVEIDGIRFDSENEMGVIRASQNGPYLTVKYEAKDAEEYIKLKKVLSDILHKYPEIDFKDGVNTDALQ</sequence>
<evidence type="ECO:0000256" key="2">
    <source>
        <dbReference type="ARBA" id="ARBA00010231"/>
    </source>
</evidence>
<feature type="domain" description="Alpha-D-phosphohexomutase alpha/beta/alpha" evidence="8">
    <location>
        <begin position="171"/>
        <end position="255"/>
    </location>
</feature>
<dbReference type="Proteomes" id="UP000034324">
    <property type="component" value="Unassembled WGS sequence"/>
</dbReference>
<protein>
    <submittedName>
        <fullName evidence="10">Phosphoglucomutase/phosphomannomutase alpha/beta/alpha domain II</fullName>
    </submittedName>
</protein>
<keyword evidence="3" id="KW-0597">Phosphoprotein</keyword>
<dbReference type="EMBL" id="LBVC01000022">
    <property type="protein sequence ID" value="KKQ78419.1"/>
    <property type="molecule type" value="Genomic_DNA"/>
</dbReference>
<evidence type="ECO:0000256" key="1">
    <source>
        <dbReference type="ARBA" id="ARBA00001946"/>
    </source>
</evidence>
<dbReference type="Gene3D" id="3.30.310.50">
    <property type="entry name" value="Alpha-D-phosphohexomutase, C-terminal domain"/>
    <property type="match status" value="1"/>
</dbReference>
<gene>
    <name evidence="10" type="ORF">US99_C0022G0011</name>
</gene>
<dbReference type="GO" id="GO:0046872">
    <property type="term" value="F:metal ion binding"/>
    <property type="evidence" value="ECO:0007669"/>
    <property type="project" value="UniProtKB-KW"/>
</dbReference>
<dbReference type="Pfam" id="PF02878">
    <property type="entry name" value="PGM_PMM_I"/>
    <property type="match status" value="1"/>
</dbReference>
<dbReference type="InterPro" id="IPR005845">
    <property type="entry name" value="A-D-PHexomutase_a/b/a-II"/>
</dbReference>
<evidence type="ECO:0000259" key="9">
    <source>
        <dbReference type="Pfam" id="PF02880"/>
    </source>
</evidence>
<dbReference type="InterPro" id="IPR016055">
    <property type="entry name" value="A-D-PHexomutase_a/b/a-I/II/III"/>
</dbReference>
<dbReference type="SUPFAM" id="SSF53738">
    <property type="entry name" value="Phosphoglucomutase, first 3 domains"/>
    <property type="match status" value="3"/>
</dbReference>
<evidence type="ECO:0000256" key="3">
    <source>
        <dbReference type="ARBA" id="ARBA00022553"/>
    </source>
</evidence>
<comment type="caution">
    <text evidence="10">The sequence shown here is derived from an EMBL/GenBank/DDBJ whole genome shotgun (WGS) entry which is preliminary data.</text>
</comment>
<evidence type="ECO:0000259" key="7">
    <source>
        <dbReference type="Pfam" id="PF02878"/>
    </source>
</evidence>
<comment type="cofactor">
    <cofactor evidence="1">
        <name>Mg(2+)</name>
        <dbReference type="ChEBI" id="CHEBI:18420"/>
    </cofactor>
</comment>
<evidence type="ECO:0000259" key="8">
    <source>
        <dbReference type="Pfam" id="PF02879"/>
    </source>
</evidence>
<dbReference type="Pfam" id="PF02879">
    <property type="entry name" value="PGM_PMM_II"/>
    <property type="match status" value="1"/>
</dbReference>
<name>A0A0G0MXM3_9BACT</name>